<dbReference type="Pfam" id="PF13181">
    <property type="entry name" value="TPR_8"/>
    <property type="match status" value="1"/>
</dbReference>
<feature type="compositionally biased region" description="Polar residues" evidence="2">
    <location>
        <begin position="1"/>
        <end position="12"/>
    </location>
</feature>
<dbReference type="InterPro" id="IPR052769">
    <property type="entry name" value="TPR_domain_protein"/>
</dbReference>
<evidence type="ECO:0000313" key="4">
    <source>
        <dbReference type="Proteomes" id="UP000695562"/>
    </source>
</evidence>
<dbReference type="Gene3D" id="1.25.40.10">
    <property type="entry name" value="Tetratricopeptide repeat domain"/>
    <property type="match status" value="1"/>
</dbReference>
<comment type="caution">
    <text evidence="3">The sequence shown here is derived from an EMBL/GenBank/DDBJ whole genome shotgun (WGS) entry which is preliminary data.</text>
</comment>
<sequence length="282" mass="32461">MEETIKQFSNLDTKQEEKEEKEITTETDNSKENNDQENDNDDIDRSKDKEKLKEVTLKDKYKTNQDDLTESNNLKTFGNRAYTDKDYTLAIKYYNEAISLLKKEDIGDTAADGGDDTDTTKTATKKIIEIREIDEEKDILNCSEELAVLYSNRSACYLITGKHELVLADCTTALQYEPTPANIRVKIYHRRAQSREALEKHREALEDYQEILKLDAKFSQAHQAVKRLQPIVKAKEEQEREEMMGKLKDLGNMVLGKFGLSTDNFQFVKDPSSGGYSVNFKR</sequence>
<evidence type="ECO:0000313" key="3">
    <source>
        <dbReference type="EMBL" id="KAF2075704.1"/>
    </source>
</evidence>
<feature type="coiled-coil region" evidence="1">
    <location>
        <begin position="191"/>
        <end position="253"/>
    </location>
</feature>
<evidence type="ECO:0000256" key="1">
    <source>
        <dbReference type="SAM" id="Coils"/>
    </source>
</evidence>
<dbReference type="EMBL" id="AJWJ01000089">
    <property type="protein sequence ID" value="KAF2075704.1"/>
    <property type="molecule type" value="Genomic_DNA"/>
</dbReference>
<dbReference type="AlphaFoldDB" id="A0A8J4V943"/>
<evidence type="ECO:0008006" key="5">
    <source>
        <dbReference type="Google" id="ProtNLM"/>
    </source>
</evidence>
<dbReference type="Proteomes" id="UP000695562">
    <property type="component" value="Unassembled WGS sequence"/>
</dbReference>
<reference evidence="3" key="1">
    <citation type="submission" date="2020-01" db="EMBL/GenBank/DDBJ databases">
        <title>Development of genomics and gene disruption for Polysphondylium violaceum indicates a role for the polyketide synthase stlB in stalk morphogenesis.</title>
        <authorList>
            <person name="Narita B."/>
            <person name="Kawabe Y."/>
            <person name="Kin K."/>
            <person name="Saito T."/>
            <person name="Gibbs R."/>
            <person name="Kuspa A."/>
            <person name="Muzny D."/>
            <person name="Queller D."/>
            <person name="Richards S."/>
            <person name="Strassman J."/>
            <person name="Sucgang R."/>
            <person name="Worley K."/>
            <person name="Schaap P."/>
        </authorList>
    </citation>
    <scope>NUCLEOTIDE SEQUENCE</scope>
    <source>
        <strain evidence="3">QSvi11</strain>
    </source>
</reference>
<dbReference type="PANTHER" id="PTHR46014">
    <property type="entry name" value="TETRATRICOPEPTIDE REPEAT PROTEIN 1"/>
    <property type="match status" value="1"/>
</dbReference>
<dbReference type="PANTHER" id="PTHR46014:SF1">
    <property type="entry name" value="TETRATRICOPEPTIDE REPEAT PROTEIN 1"/>
    <property type="match status" value="1"/>
</dbReference>
<proteinExistence type="predicted"/>
<dbReference type="SUPFAM" id="SSF48452">
    <property type="entry name" value="TPR-like"/>
    <property type="match status" value="1"/>
</dbReference>
<organism evidence="3 4">
    <name type="scientific">Polysphondylium violaceum</name>
    <dbReference type="NCBI Taxonomy" id="133409"/>
    <lineage>
        <taxon>Eukaryota</taxon>
        <taxon>Amoebozoa</taxon>
        <taxon>Evosea</taxon>
        <taxon>Eumycetozoa</taxon>
        <taxon>Dictyostelia</taxon>
        <taxon>Dictyosteliales</taxon>
        <taxon>Dictyosteliaceae</taxon>
        <taxon>Polysphondylium</taxon>
    </lineage>
</organism>
<dbReference type="SMART" id="SM00028">
    <property type="entry name" value="TPR"/>
    <property type="match status" value="3"/>
</dbReference>
<dbReference type="InterPro" id="IPR019734">
    <property type="entry name" value="TPR_rpt"/>
</dbReference>
<gene>
    <name evidence="3" type="ORF">CYY_003018</name>
</gene>
<dbReference type="OrthoDB" id="1872379at2759"/>
<feature type="compositionally biased region" description="Basic and acidic residues" evidence="2">
    <location>
        <begin position="43"/>
        <end position="56"/>
    </location>
</feature>
<accession>A0A8J4V943</accession>
<keyword evidence="1" id="KW-0175">Coiled coil</keyword>
<feature type="region of interest" description="Disordered" evidence="2">
    <location>
        <begin position="1"/>
        <end position="56"/>
    </location>
</feature>
<keyword evidence="4" id="KW-1185">Reference proteome</keyword>
<feature type="compositionally biased region" description="Basic and acidic residues" evidence="2">
    <location>
        <begin position="13"/>
        <end position="34"/>
    </location>
</feature>
<evidence type="ECO:0000256" key="2">
    <source>
        <dbReference type="SAM" id="MobiDB-lite"/>
    </source>
</evidence>
<protein>
    <recommendedName>
        <fullName evidence="5">Tetratricopeptide-like helical domain-containing protein</fullName>
    </recommendedName>
</protein>
<name>A0A8J4V943_9MYCE</name>
<dbReference type="InterPro" id="IPR011990">
    <property type="entry name" value="TPR-like_helical_dom_sf"/>
</dbReference>